<comment type="caution">
    <text evidence="3">The sequence shown here is derived from an EMBL/GenBank/DDBJ whole genome shotgun (WGS) entry which is preliminary data.</text>
</comment>
<keyword evidence="2" id="KW-0732">Signal</keyword>
<evidence type="ECO:0000256" key="1">
    <source>
        <dbReference type="SAM" id="MobiDB-lite"/>
    </source>
</evidence>
<evidence type="ECO:0000313" key="3">
    <source>
        <dbReference type="EMBL" id="MBM6737510.1"/>
    </source>
</evidence>
<feature type="region of interest" description="Disordered" evidence="1">
    <location>
        <begin position="50"/>
        <end position="84"/>
    </location>
</feature>
<feature type="signal peptide" evidence="2">
    <location>
        <begin position="1"/>
        <end position="36"/>
    </location>
</feature>
<dbReference type="Proteomes" id="UP000716906">
    <property type="component" value="Unassembled WGS sequence"/>
</dbReference>
<evidence type="ECO:0000256" key="2">
    <source>
        <dbReference type="SAM" id="SignalP"/>
    </source>
</evidence>
<accession>A0ABS2E7B8</accession>
<organism evidence="3 4">
    <name type="scientific">Faecalicatena fissicatena</name>
    <dbReference type="NCBI Taxonomy" id="290055"/>
    <lineage>
        <taxon>Bacteria</taxon>
        <taxon>Bacillati</taxon>
        <taxon>Bacillota</taxon>
        <taxon>Clostridia</taxon>
        <taxon>Lachnospirales</taxon>
        <taxon>Lachnospiraceae</taxon>
        <taxon>Faecalicatena</taxon>
    </lineage>
</organism>
<feature type="chain" id="PRO_5047289800" description="Bypass of forespore C C-terminal domain-containing protein" evidence="2">
    <location>
        <begin position="37"/>
        <end position="217"/>
    </location>
</feature>
<sequence>MKENRKKGSQDAGSRSRMTVIAVCALLAVAAAAAGAVYGGDKAAQDSARDRKAQAVSVQSEDVQTENKGWQEAESNPLTEETDSQITEAVRRYYEERTAQSPFAEGYENLRIYTKRGKYRDTYLAFVRYDMKIKDIYTMVPGLETLYIGEDKETGKPCVEEELPDEDTKDAAQLLASQEDAARLMDQVQAAYDQAVASDAILAEALADLEAASTGQQ</sequence>
<keyword evidence="4" id="KW-1185">Reference proteome</keyword>
<reference evidence="3 4" key="1">
    <citation type="journal article" date="2021" name="Sci. Rep.">
        <title>The distribution of antibiotic resistance genes in chicken gut microbiota commensals.</title>
        <authorList>
            <person name="Juricova H."/>
            <person name="Matiasovicova J."/>
            <person name="Kubasova T."/>
            <person name="Cejkova D."/>
            <person name="Rychlik I."/>
        </authorList>
    </citation>
    <scope>NUCLEOTIDE SEQUENCE [LARGE SCALE GENOMIC DNA]</scope>
    <source>
        <strain evidence="3 4">An773</strain>
    </source>
</reference>
<dbReference type="EMBL" id="JACLYY010000004">
    <property type="protein sequence ID" value="MBM6737510.1"/>
    <property type="molecule type" value="Genomic_DNA"/>
</dbReference>
<proteinExistence type="predicted"/>
<evidence type="ECO:0000313" key="4">
    <source>
        <dbReference type="Proteomes" id="UP000716906"/>
    </source>
</evidence>
<dbReference type="RefSeq" id="WP_052084024.1">
    <property type="nucleotide sequence ID" value="NZ_JACLYY010000004.1"/>
</dbReference>
<feature type="compositionally biased region" description="Polar residues" evidence="1">
    <location>
        <begin position="56"/>
        <end position="84"/>
    </location>
</feature>
<evidence type="ECO:0008006" key="5">
    <source>
        <dbReference type="Google" id="ProtNLM"/>
    </source>
</evidence>
<name>A0ABS2E7B8_9FIRM</name>
<gene>
    <name evidence="3" type="ORF">H7U36_05230</name>
</gene>
<protein>
    <recommendedName>
        <fullName evidence="5">Bypass of forespore C C-terminal domain-containing protein</fullName>
    </recommendedName>
</protein>